<comment type="caution">
    <text evidence="4">The sequence shown here is derived from an EMBL/GenBank/DDBJ whole genome shotgun (WGS) entry which is preliminary data.</text>
</comment>
<dbReference type="PANTHER" id="PTHR43283:SF17">
    <property type="entry name" value="(LOVD), PUTATIVE (AFU_ORTHOLOGUE AFUA_5G00920)-RELATED"/>
    <property type="match status" value="1"/>
</dbReference>
<comment type="similarity">
    <text evidence="1">Belongs to the class-A beta-lactamase family.</text>
</comment>
<dbReference type="InterPro" id="IPR001466">
    <property type="entry name" value="Beta-lactam-related"/>
</dbReference>
<dbReference type="RefSeq" id="XP_064711072.1">
    <property type="nucleotide sequence ID" value="XM_064848448.1"/>
</dbReference>
<dbReference type="Gene3D" id="3.40.710.10">
    <property type="entry name" value="DD-peptidase/beta-lactamase superfamily"/>
    <property type="match status" value="1"/>
</dbReference>
<evidence type="ECO:0000256" key="1">
    <source>
        <dbReference type="ARBA" id="ARBA00009009"/>
    </source>
</evidence>
<dbReference type="Proteomes" id="UP001358417">
    <property type="component" value="Unassembled WGS sequence"/>
</dbReference>
<evidence type="ECO:0000259" key="3">
    <source>
        <dbReference type="Pfam" id="PF00144"/>
    </source>
</evidence>
<proteinExistence type="inferred from homology"/>
<dbReference type="InterPro" id="IPR012338">
    <property type="entry name" value="Beta-lactam/transpept-like"/>
</dbReference>
<dbReference type="AlphaFoldDB" id="A0AAV9NNM3"/>
<dbReference type="PANTHER" id="PTHR43283">
    <property type="entry name" value="BETA-LACTAMASE-RELATED"/>
    <property type="match status" value="1"/>
</dbReference>
<dbReference type="SUPFAM" id="SSF56601">
    <property type="entry name" value="beta-lactamase/transpeptidase-like"/>
    <property type="match status" value="1"/>
</dbReference>
<evidence type="ECO:0000256" key="2">
    <source>
        <dbReference type="ARBA" id="ARBA00022801"/>
    </source>
</evidence>
<name>A0AAV9NNM3_9EURO</name>
<accession>A0AAV9NNM3</accession>
<keyword evidence="5" id="KW-1185">Reference proteome</keyword>
<evidence type="ECO:0000313" key="5">
    <source>
        <dbReference type="Proteomes" id="UP001358417"/>
    </source>
</evidence>
<organism evidence="4 5">
    <name type="scientific">Exophiala bonariae</name>
    <dbReference type="NCBI Taxonomy" id="1690606"/>
    <lineage>
        <taxon>Eukaryota</taxon>
        <taxon>Fungi</taxon>
        <taxon>Dikarya</taxon>
        <taxon>Ascomycota</taxon>
        <taxon>Pezizomycotina</taxon>
        <taxon>Eurotiomycetes</taxon>
        <taxon>Chaetothyriomycetidae</taxon>
        <taxon>Chaetothyriales</taxon>
        <taxon>Herpotrichiellaceae</taxon>
        <taxon>Exophiala</taxon>
    </lineage>
</organism>
<reference evidence="4 5" key="1">
    <citation type="submission" date="2023-08" db="EMBL/GenBank/DDBJ databases">
        <title>Black Yeasts Isolated from many extreme environments.</title>
        <authorList>
            <person name="Coleine C."/>
            <person name="Stajich J.E."/>
            <person name="Selbmann L."/>
        </authorList>
    </citation>
    <scope>NUCLEOTIDE SEQUENCE [LARGE SCALE GENOMIC DNA]</scope>
    <source>
        <strain evidence="4 5">CCFEE 5792</strain>
    </source>
</reference>
<dbReference type="Pfam" id="PF00144">
    <property type="entry name" value="Beta-lactamase"/>
    <property type="match status" value="1"/>
</dbReference>
<keyword evidence="2" id="KW-0378">Hydrolase</keyword>
<dbReference type="InterPro" id="IPR050789">
    <property type="entry name" value="Diverse_Enzym_Activities"/>
</dbReference>
<dbReference type="GeneID" id="89973053"/>
<sequence>MATDFEAAITKAVDEGVVAGAAVFAVGKNGDTLYAKAFGNRVLGDSSKPMGLDSVGWLASTSKISTSVAALQAVERGLLTLDEPISKVLSEWSNPDLLTGFDDSGKPVLKKATKQITLRHLLSHSSGLSYSFMSPLMAQYYQATGKKTNNPRGYIKDDLVEPLVYEPGDGWEYSTGIDWAGKAVERVNGDVRLGEYLQKNVFDPVGVKDTSFDIADPATQDRRLGHTFRATPDGKAEANTPDLGMYLTKQPLDDYGGAGLHSSAEQYIKILRSLLVDDGVLLKPETARELFNPQLPDGKYIAEKMNNPQSAAFLAPSYGSELKWNHGLGGAVASEGVEGRLGPGALQWAGLPNNYWWIDRERGTAGVYIDELYPPADALTQQLFAQFQKDVYKLAGAA</sequence>
<gene>
    <name evidence="4" type="ORF">LTR84_004875</name>
</gene>
<dbReference type="GO" id="GO:0016787">
    <property type="term" value="F:hydrolase activity"/>
    <property type="evidence" value="ECO:0007669"/>
    <property type="project" value="UniProtKB-KW"/>
</dbReference>
<dbReference type="EMBL" id="JAVRRD010000002">
    <property type="protein sequence ID" value="KAK5062800.1"/>
    <property type="molecule type" value="Genomic_DNA"/>
</dbReference>
<protein>
    <recommendedName>
        <fullName evidence="3">Beta-lactamase-related domain-containing protein</fullName>
    </recommendedName>
</protein>
<evidence type="ECO:0000313" key="4">
    <source>
        <dbReference type="EMBL" id="KAK5062800.1"/>
    </source>
</evidence>
<feature type="domain" description="Beta-lactamase-related" evidence="3">
    <location>
        <begin position="5"/>
        <end position="368"/>
    </location>
</feature>